<feature type="non-terminal residue" evidence="1">
    <location>
        <position position="1"/>
    </location>
</feature>
<protein>
    <recommendedName>
        <fullName evidence="3">DUF19 domain-containing protein</fullName>
    </recommendedName>
</protein>
<dbReference type="EMBL" id="BGPR01002749">
    <property type="protein sequence ID" value="GBM78368.1"/>
    <property type="molecule type" value="Genomic_DNA"/>
</dbReference>
<dbReference type="OrthoDB" id="10417227at2759"/>
<dbReference type="AlphaFoldDB" id="A0A4Y2IKS6"/>
<accession>A0A4Y2IKS6</accession>
<reference evidence="1 2" key="1">
    <citation type="journal article" date="2019" name="Sci. Rep.">
        <title>Orb-weaving spider Araneus ventricosus genome elucidates the spidroin gene catalogue.</title>
        <authorList>
            <person name="Kono N."/>
            <person name="Nakamura H."/>
            <person name="Ohtoshi R."/>
            <person name="Moran D.A.P."/>
            <person name="Shinohara A."/>
            <person name="Yoshida Y."/>
            <person name="Fujiwara M."/>
            <person name="Mori M."/>
            <person name="Tomita M."/>
            <person name="Arakawa K."/>
        </authorList>
    </citation>
    <scope>NUCLEOTIDE SEQUENCE [LARGE SCALE GENOMIC DNA]</scope>
</reference>
<sequence>TRNITEECAAKILPEEATEGDKRWEHYCQNPEDIGKVYECFRDYYETLTEEDKASLQNFKECAAGVNEEYCEGESDESTELPDLN</sequence>
<dbReference type="Proteomes" id="UP000499080">
    <property type="component" value="Unassembled WGS sequence"/>
</dbReference>
<organism evidence="1 2">
    <name type="scientific">Araneus ventricosus</name>
    <name type="common">Orbweaver spider</name>
    <name type="synonym">Epeira ventricosa</name>
    <dbReference type="NCBI Taxonomy" id="182803"/>
    <lineage>
        <taxon>Eukaryota</taxon>
        <taxon>Metazoa</taxon>
        <taxon>Ecdysozoa</taxon>
        <taxon>Arthropoda</taxon>
        <taxon>Chelicerata</taxon>
        <taxon>Arachnida</taxon>
        <taxon>Araneae</taxon>
        <taxon>Araneomorphae</taxon>
        <taxon>Entelegynae</taxon>
        <taxon>Araneoidea</taxon>
        <taxon>Araneidae</taxon>
        <taxon>Araneus</taxon>
    </lineage>
</organism>
<evidence type="ECO:0008006" key="3">
    <source>
        <dbReference type="Google" id="ProtNLM"/>
    </source>
</evidence>
<keyword evidence="2" id="KW-1185">Reference proteome</keyword>
<comment type="caution">
    <text evidence="1">The sequence shown here is derived from an EMBL/GenBank/DDBJ whole genome shotgun (WGS) entry which is preliminary data.</text>
</comment>
<evidence type="ECO:0000313" key="1">
    <source>
        <dbReference type="EMBL" id="GBM78368.1"/>
    </source>
</evidence>
<evidence type="ECO:0000313" key="2">
    <source>
        <dbReference type="Proteomes" id="UP000499080"/>
    </source>
</evidence>
<name>A0A4Y2IKS6_ARAVE</name>
<proteinExistence type="predicted"/>
<gene>
    <name evidence="1" type="ORF">AVEN_7223_1</name>
</gene>